<name>A0A645A2J6_9ZZZZ</name>
<comment type="caution">
    <text evidence="1">The sequence shown here is derived from an EMBL/GenBank/DDBJ whole genome shotgun (WGS) entry which is preliminary data.</text>
</comment>
<sequence length="71" mass="7555">MKKLFVVAAVALIVVSFSSCKKDYTCTCKGDLFPETASPINDAKKADAQDACDQLETAGKITDASFTCTLD</sequence>
<proteinExistence type="predicted"/>
<evidence type="ECO:0000313" key="1">
    <source>
        <dbReference type="EMBL" id="MPM46481.1"/>
    </source>
</evidence>
<reference evidence="1" key="1">
    <citation type="submission" date="2019-08" db="EMBL/GenBank/DDBJ databases">
        <authorList>
            <person name="Kucharzyk K."/>
            <person name="Murdoch R.W."/>
            <person name="Higgins S."/>
            <person name="Loffler F."/>
        </authorList>
    </citation>
    <scope>NUCLEOTIDE SEQUENCE</scope>
</reference>
<dbReference type="AlphaFoldDB" id="A0A645A2J6"/>
<dbReference type="EMBL" id="VSSQ01011296">
    <property type="protein sequence ID" value="MPM46481.1"/>
    <property type="molecule type" value="Genomic_DNA"/>
</dbReference>
<dbReference type="PROSITE" id="PS51257">
    <property type="entry name" value="PROKAR_LIPOPROTEIN"/>
    <property type="match status" value="1"/>
</dbReference>
<accession>A0A645A2J6</accession>
<organism evidence="1">
    <name type="scientific">bioreactor metagenome</name>
    <dbReference type="NCBI Taxonomy" id="1076179"/>
    <lineage>
        <taxon>unclassified sequences</taxon>
        <taxon>metagenomes</taxon>
        <taxon>ecological metagenomes</taxon>
    </lineage>
</organism>
<gene>
    <name evidence="1" type="ORF">SDC9_93184</name>
</gene>
<protein>
    <submittedName>
        <fullName evidence="1">Uncharacterized protein</fullName>
    </submittedName>
</protein>